<dbReference type="AlphaFoldDB" id="A0A1E4T7H8"/>
<protein>
    <submittedName>
        <fullName evidence="3">Uncharacterized protein</fullName>
    </submittedName>
</protein>
<accession>A0A1E4T7H8</accession>
<proteinExistence type="predicted"/>
<dbReference type="Proteomes" id="UP000094801">
    <property type="component" value="Unassembled WGS sequence"/>
</dbReference>
<feature type="region of interest" description="Disordered" evidence="2">
    <location>
        <begin position="103"/>
        <end position="134"/>
    </location>
</feature>
<name>A0A1E4T7H8_9ASCO</name>
<evidence type="ECO:0000313" key="4">
    <source>
        <dbReference type="Proteomes" id="UP000094801"/>
    </source>
</evidence>
<sequence>MHNLNPLLQKLVIYNNISKSLDNLTSVSIPSRLNISGNGKQTTTTTTSTTTSTTTATASSLLSSPSNLKTESTFQVVNPSSSEEIRVITISPEISKSKLPTILHYDGESTPSSSSDTDFDSQTSASESSTPASFPMGHQILNMNDISSTTLVVAQNFENYCLVALFPSFNFSNTALNPINSNTISSSTGTNSSNSTTTLTSKSKITPYLEKKMKYMGNKAHQPIWAFVSAAKTMFGSQDLYSGEYYQNNALVTTGRHNDYYTRSFTDSAQCFIWYTGETTIACELRNVMVDQLLVKVNGIPWDQTSPRGLYGRELVVISGLSPLSQYDIDFINVNEKMEHELLATTTVSTIHKNRILTESKPSTPLATLQESVATTQAAIDREKLKLKKLKTDWRKKSSALKTEIENLNNRTNFSDETRNYKKVESLRQAVAKSESELTNLSRKSEELYSRQTELDERYLDEKRVFESELRALTAFENQYNEKMNKELTKIKALNTEKSLLLQKQEKILNKKAKILNDISKLKDDIEEFKTSEIKFREDRRKIRSDQRSEKYKILINDINKWDKQLKNEYLKAQ</sequence>
<dbReference type="STRING" id="983967.A0A1E4T7H8"/>
<feature type="coiled-coil region" evidence="1">
    <location>
        <begin position="373"/>
        <end position="451"/>
    </location>
</feature>
<dbReference type="EMBL" id="KV453847">
    <property type="protein sequence ID" value="ODV87671.1"/>
    <property type="molecule type" value="Genomic_DNA"/>
</dbReference>
<dbReference type="OrthoDB" id="4158994at2759"/>
<feature type="compositionally biased region" description="Polar residues" evidence="2">
    <location>
        <begin position="31"/>
        <end position="41"/>
    </location>
</feature>
<feature type="region of interest" description="Disordered" evidence="2">
    <location>
        <begin position="31"/>
        <end position="65"/>
    </location>
</feature>
<organism evidence="3 4">
    <name type="scientific">[Candida] arabinofermentans NRRL YB-2248</name>
    <dbReference type="NCBI Taxonomy" id="983967"/>
    <lineage>
        <taxon>Eukaryota</taxon>
        <taxon>Fungi</taxon>
        <taxon>Dikarya</taxon>
        <taxon>Ascomycota</taxon>
        <taxon>Saccharomycotina</taxon>
        <taxon>Pichiomycetes</taxon>
        <taxon>Pichiales</taxon>
        <taxon>Pichiaceae</taxon>
        <taxon>Ogataea</taxon>
        <taxon>Ogataea/Candida clade</taxon>
    </lineage>
</organism>
<evidence type="ECO:0000256" key="1">
    <source>
        <dbReference type="SAM" id="Coils"/>
    </source>
</evidence>
<gene>
    <name evidence="3" type="ORF">CANARDRAFT_173600</name>
</gene>
<feature type="compositionally biased region" description="Low complexity" evidence="2">
    <location>
        <begin position="42"/>
        <end position="64"/>
    </location>
</feature>
<keyword evidence="1" id="KW-0175">Coiled coil</keyword>
<keyword evidence="4" id="KW-1185">Reference proteome</keyword>
<reference evidence="4" key="1">
    <citation type="submission" date="2016-04" db="EMBL/GenBank/DDBJ databases">
        <title>Comparative genomics of biotechnologically important yeasts.</title>
        <authorList>
            <consortium name="DOE Joint Genome Institute"/>
            <person name="Riley R."/>
            <person name="Haridas S."/>
            <person name="Wolfe K.H."/>
            <person name="Lopes M.R."/>
            <person name="Hittinger C.T."/>
            <person name="Goker M."/>
            <person name="Salamov A."/>
            <person name="Wisecaver J."/>
            <person name="Long T.M."/>
            <person name="Aerts A.L."/>
            <person name="Barry K."/>
            <person name="Choi C."/>
            <person name="Clum A."/>
            <person name="Coughlan A.Y."/>
            <person name="Deshpande S."/>
            <person name="Douglass A.P."/>
            <person name="Hanson S.J."/>
            <person name="Klenk H.-P."/>
            <person name="Labutti K."/>
            <person name="Lapidus A."/>
            <person name="Lindquist E."/>
            <person name="Lipzen A."/>
            <person name="Meier-Kolthoff J.P."/>
            <person name="Ohm R.A."/>
            <person name="Otillar R.P."/>
            <person name="Pangilinan J."/>
            <person name="Peng Y."/>
            <person name="Rokas A."/>
            <person name="Rosa C.A."/>
            <person name="Scheuner C."/>
            <person name="Sibirny A.A."/>
            <person name="Slot J.C."/>
            <person name="Stielow J.B."/>
            <person name="Sun H."/>
            <person name="Kurtzman C.P."/>
            <person name="Blackwell M."/>
            <person name="Grigoriev I.V."/>
            <person name="Jeffries T.W."/>
        </authorList>
    </citation>
    <scope>NUCLEOTIDE SEQUENCE [LARGE SCALE GENOMIC DNA]</scope>
    <source>
        <strain evidence="4">NRRL YB-2248</strain>
    </source>
</reference>
<evidence type="ECO:0000313" key="3">
    <source>
        <dbReference type="EMBL" id="ODV87671.1"/>
    </source>
</evidence>
<feature type="coiled-coil region" evidence="1">
    <location>
        <begin position="477"/>
        <end position="532"/>
    </location>
</feature>
<feature type="compositionally biased region" description="Low complexity" evidence="2">
    <location>
        <begin position="109"/>
        <end position="126"/>
    </location>
</feature>
<evidence type="ECO:0000256" key="2">
    <source>
        <dbReference type="SAM" id="MobiDB-lite"/>
    </source>
</evidence>